<organism evidence="1 2">
    <name type="scientific">Hyalomma asiaticum</name>
    <name type="common">Tick</name>
    <dbReference type="NCBI Taxonomy" id="266040"/>
    <lineage>
        <taxon>Eukaryota</taxon>
        <taxon>Metazoa</taxon>
        <taxon>Ecdysozoa</taxon>
        <taxon>Arthropoda</taxon>
        <taxon>Chelicerata</taxon>
        <taxon>Arachnida</taxon>
        <taxon>Acari</taxon>
        <taxon>Parasitiformes</taxon>
        <taxon>Ixodida</taxon>
        <taxon>Ixodoidea</taxon>
        <taxon>Ixodidae</taxon>
        <taxon>Hyalomminae</taxon>
        <taxon>Hyalomma</taxon>
    </lineage>
</organism>
<proteinExistence type="predicted"/>
<evidence type="ECO:0000313" key="1">
    <source>
        <dbReference type="EMBL" id="KAH6922077.1"/>
    </source>
</evidence>
<dbReference type="Proteomes" id="UP000821845">
    <property type="component" value="Chromosome 9"/>
</dbReference>
<comment type="caution">
    <text evidence="1">The sequence shown here is derived from an EMBL/GenBank/DDBJ whole genome shotgun (WGS) entry which is preliminary data.</text>
</comment>
<gene>
    <name evidence="1" type="ORF">HPB50_008843</name>
</gene>
<name>A0ACB7RJV7_HYAAI</name>
<reference evidence="1" key="1">
    <citation type="submission" date="2020-05" db="EMBL/GenBank/DDBJ databases">
        <title>Large-scale comparative analyses of tick genomes elucidate their genetic diversity and vector capacities.</title>
        <authorList>
            <person name="Jia N."/>
            <person name="Wang J."/>
            <person name="Shi W."/>
            <person name="Du L."/>
            <person name="Sun Y."/>
            <person name="Zhan W."/>
            <person name="Jiang J."/>
            <person name="Wang Q."/>
            <person name="Zhang B."/>
            <person name="Ji P."/>
            <person name="Sakyi L.B."/>
            <person name="Cui X."/>
            <person name="Yuan T."/>
            <person name="Jiang B."/>
            <person name="Yang W."/>
            <person name="Lam T.T.-Y."/>
            <person name="Chang Q."/>
            <person name="Ding S."/>
            <person name="Wang X."/>
            <person name="Zhu J."/>
            <person name="Ruan X."/>
            <person name="Zhao L."/>
            <person name="Wei J."/>
            <person name="Que T."/>
            <person name="Du C."/>
            <person name="Cheng J."/>
            <person name="Dai P."/>
            <person name="Han X."/>
            <person name="Huang E."/>
            <person name="Gao Y."/>
            <person name="Liu J."/>
            <person name="Shao H."/>
            <person name="Ye R."/>
            <person name="Li L."/>
            <person name="Wei W."/>
            <person name="Wang X."/>
            <person name="Wang C."/>
            <person name="Yang T."/>
            <person name="Huo Q."/>
            <person name="Li W."/>
            <person name="Guo W."/>
            <person name="Chen H."/>
            <person name="Zhou L."/>
            <person name="Ni X."/>
            <person name="Tian J."/>
            <person name="Zhou Y."/>
            <person name="Sheng Y."/>
            <person name="Liu T."/>
            <person name="Pan Y."/>
            <person name="Xia L."/>
            <person name="Li J."/>
            <person name="Zhao F."/>
            <person name="Cao W."/>
        </authorList>
    </citation>
    <scope>NUCLEOTIDE SEQUENCE</scope>
    <source>
        <strain evidence="1">Hyas-2018</strain>
    </source>
</reference>
<protein>
    <submittedName>
        <fullName evidence="1">Uncharacterized protein</fullName>
    </submittedName>
</protein>
<keyword evidence="2" id="KW-1185">Reference proteome</keyword>
<evidence type="ECO:0000313" key="2">
    <source>
        <dbReference type="Proteomes" id="UP000821845"/>
    </source>
</evidence>
<accession>A0ACB7RJV7</accession>
<sequence length="129" mass="14765">MFTYYLRSREVQSFESLQELLIADRLTQLIPSDLRSLVTQQEGKGWLKPKDIAELAENFEESLDGSRQSNHRGTALRNQNYRPQAKHIPLVQTSALIQECVLDADSGATFKEIASLHVTRPLRKQKFHA</sequence>
<dbReference type="EMBL" id="CM023489">
    <property type="protein sequence ID" value="KAH6922077.1"/>
    <property type="molecule type" value="Genomic_DNA"/>
</dbReference>